<feature type="region of interest" description="Disordered" evidence="1">
    <location>
        <begin position="517"/>
        <end position="559"/>
    </location>
</feature>
<feature type="region of interest" description="Disordered" evidence="1">
    <location>
        <begin position="372"/>
        <end position="472"/>
    </location>
</feature>
<feature type="compositionally biased region" description="Polar residues" evidence="1">
    <location>
        <begin position="525"/>
        <end position="552"/>
    </location>
</feature>
<dbReference type="Proteomes" id="UP001369815">
    <property type="component" value="Unassembled WGS sequence"/>
</dbReference>
<keyword evidence="4" id="KW-1185">Reference proteome</keyword>
<feature type="transmembrane region" description="Helical" evidence="2">
    <location>
        <begin position="70"/>
        <end position="92"/>
    </location>
</feature>
<feature type="compositionally biased region" description="Polar residues" evidence="1">
    <location>
        <begin position="424"/>
        <end position="434"/>
    </location>
</feature>
<organism evidence="3 4">
    <name type="scientific">Daldinia eschscholtzii</name>
    <dbReference type="NCBI Taxonomy" id="292717"/>
    <lineage>
        <taxon>Eukaryota</taxon>
        <taxon>Fungi</taxon>
        <taxon>Dikarya</taxon>
        <taxon>Ascomycota</taxon>
        <taxon>Pezizomycotina</taxon>
        <taxon>Sordariomycetes</taxon>
        <taxon>Xylariomycetidae</taxon>
        <taxon>Xylariales</taxon>
        <taxon>Hypoxylaceae</taxon>
        <taxon>Daldinia</taxon>
    </lineage>
</organism>
<feature type="compositionally biased region" description="Low complexity" evidence="1">
    <location>
        <begin position="412"/>
        <end position="423"/>
    </location>
</feature>
<gene>
    <name evidence="3" type="ORF">Daesc_006349</name>
</gene>
<evidence type="ECO:0000313" key="4">
    <source>
        <dbReference type="Proteomes" id="UP001369815"/>
    </source>
</evidence>
<feature type="compositionally biased region" description="Polar residues" evidence="1">
    <location>
        <begin position="236"/>
        <end position="249"/>
    </location>
</feature>
<protein>
    <submittedName>
        <fullName evidence="3">Uncharacterized protein</fullName>
    </submittedName>
</protein>
<evidence type="ECO:0000313" key="3">
    <source>
        <dbReference type="EMBL" id="KAK6951824.1"/>
    </source>
</evidence>
<reference evidence="3 4" key="1">
    <citation type="journal article" date="2024" name="Front Chem Biol">
        <title>Unveiling the potential of Daldinia eschscholtzii MFLUCC 19-0629 through bioactivity and bioinformatics studies for enhanced sustainable agriculture production.</title>
        <authorList>
            <person name="Brooks S."/>
            <person name="Weaver J.A."/>
            <person name="Klomchit A."/>
            <person name="Alharthi S.A."/>
            <person name="Onlamun T."/>
            <person name="Nurani R."/>
            <person name="Vong T.K."/>
            <person name="Alberti F."/>
            <person name="Greco C."/>
        </authorList>
    </citation>
    <scope>NUCLEOTIDE SEQUENCE [LARGE SCALE GENOMIC DNA]</scope>
    <source>
        <strain evidence="3">MFLUCC 19-0629</strain>
    </source>
</reference>
<feature type="compositionally biased region" description="Polar residues" evidence="1">
    <location>
        <begin position="263"/>
        <end position="284"/>
    </location>
</feature>
<feature type="compositionally biased region" description="Pro residues" evidence="1">
    <location>
        <begin position="143"/>
        <end position="156"/>
    </location>
</feature>
<dbReference type="EMBL" id="JBANMG010000006">
    <property type="protein sequence ID" value="KAK6951824.1"/>
    <property type="molecule type" value="Genomic_DNA"/>
</dbReference>
<feature type="region of interest" description="Disordered" evidence="1">
    <location>
        <begin position="135"/>
        <end position="174"/>
    </location>
</feature>
<proteinExistence type="predicted"/>
<dbReference type="AlphaFoldDB" id="A0AAX6MH47"/>
<evidence type="ECO:0000256" key="2">
    <source>
        <dbReference type="SAM" id="Phobius"/>
    </source>
</evidence>
<keyword evidence="2" id="KW-1133">Transmembrane helix</keyword>
<comment type="caution">
    <text evidence="3">The sequence shown here is derived from an EMBL/GenBank/DDBJ whole genome shotgun (WGS) entry which is preliminary data.</text>
</comment>
<feature type="compositionally biased region" description="Basic and acidic residues" evidence="1">
    <location>
        <begin position="372"/>
        <end position="384"/>
    </location>
</feature>
<evidence type="ECO:0000256" key="1">
    <source>
        <dbReference type="SAM" id="MobiDB-lite"/>
    </source>
</evidence>
<name>A0AAX6MH47_9PEZI</name>
<keyword evidence="2" id="KW-0472">Membrane</keyword>
<feature type="compositionally biased region" description="Basic and acidic residues" evidence="1">
    <location>
        <begin position="462"/>
        <end position="472"/>
    </location>
</feature>
<feature type="region of interest" description="Disordered" evidence="1">
    <location>
        <begin position="210"/>
        <end position="321"/>
    </location>
</feature>
<keyword evidence="2" id="KW-0812">Transmembrane</keyword>
<accession>A0AAX6MH47</accession>
<sequence>MAAVVTANGSPSDLERGQSGLKSTRKERYVRDITYKIMPSCFVGLVLFSAGGILTATLSYNQPIPQGPVIVISAMLLAFFIIFCIGGAYLYWRKRFPPLTKGPNAPDRPAPVTKTWKDRVRRCCEVIIEKLSDNNIANGPEENPVPPSTPLPPPPGTSNNPAELPRFNDQGIPRQEGIEQPYNAQSPNTAGLQNAVYGQRNNRPMTQRTYWPSWRHPVSPNSNPNSPQLNHIMRSGLQSNYPHTPNPHISLQDPRNIERGQGHRSQISAYSPGSQADGHSTHGSIPTHGHAETTSPTRPKPNGPRHQRSPSRPGASESLPAGYPRINLAYIPSSANHRAFAQVLPEDFSRGGLYILDKLLSSAAYDLTATKPVERSTRDGKKPSATELADWKSSPSLTKTPPPSPEQEQEQELLQFSLESVSEASTKTTITYQDESTRDKNSPGSTRTPPLKPKPYDTAQEGEQKRRNPKTIDEIRRAIEKVSAKLLQLLEEACLAEEESPRGRKLERLRRASFNLSGEYFYPSDQRNSGTSTENGSGRSNSAPPTTDSESSASRRSDW</sequence>
<feature type="region of interest" description="Disordered" evidence="1">
    <location>
        <begin position="1"/>
        <end position="21"/>
    </location>
</feature>
<feature type="transmembrane region" description="Helical" evidence="2">
    <location>
        <begin position="33"/>
        <end position="58"/>
    </location>
</feature>